<feature type="compositionally biased region" description="Basic and acidic residues" evidence="1">
    <location>
        <begin position="105"/>
        <end position="120"/>
    </location>
</feature>
<dbReference type="EMBL" id="KZ819606">
    <property type="protein sequence ID" value="PWN32002.1"/>
    <property type="molecule type" value="Genomic_DNA"/>
</dbReference>
<feature type="region of interest" description="Disordered" evidence="1">
    <location>
        <begin position="49"/>
        <end position="80"/>
    </location>
</feature>
<keyword evidence="4" id="KW-1185">Reference proteome</keyword>
<dbReference type="AlphaFoldDB" id="A0A316V3H5"/>
<feature type="signal peptide" evidence="2">
    <location>
        <begin position="1"/>
        <end position="22"/>
    </location>
</feature>
<evidence type="ECO:0000313" key="4">
    <source>
        <dbReference type="Proteomes" id="UP000245771"/>
    </source>
</evidence>
<proteinExistence type="predicted"/>
<feature type="compositionally biased region" description="Polar residues" evidence="1">
    <location>
        <begin position="50"/>
        <end position="59"/>
    </location>
</feature>
<sequence length="207" mass="24363">MQLGIICFVWYGFVLLSKINHAMLHSPSHSDSSIEFDWMSFLDIPEDPNVKSSHTSADPQHSIKEVKEKEASVKNKKELGEIKRRERRKDLQRIYHQNSKNKFHNLPESEKAKIRQSRKENQRRHCKKLKELTGFSTRREEKIGQARLAKELGTLTEEQKQLLQKEYNRKRKYNETKKNRKVASVSTEEQEKSGSNKKRKVQTPGHP</sequence>
<evidence type="ECO:0000313" key="3">
    <source>
        <dbReference type="EMBL" id="PWN32002.1"/>
    </source>
</evidence>
<feature type="region of interest" description="Disordered" evidence="1">
    <location>
        <begin position="101"/>
        <end position="133"/>
    </location>
</feature>
<feature type="chain" id="PRO_5016300516" evidence="2">
    <location>
        <begin position="23"/>
        <end position="207"/>
    </location>
</feature>
<feature type="compositionally biased region" description="Basic and acidic residues" evidence="1">
    <location>
        <begin position="61"/>
        <end position="80"/>
    </location>
</feature>
<accession>A0A316V3H5</accession>
<organism evidence="3 4">
    <name type="scientific">Meira miltonrushii</name>
    <dbReference type="NCBI Taxonomy" id="1280837"/>
    <lineage>
        <taxon>Eukaryota</taxon>
        <taxon>Fungi</taxon>
        <taxon>Dikarya</taxon>
        <taxon>Basidiomycota</taxon>
        <taxon>Ustilaginomycotina</taxon>
        <taxon>Exobasidiomycetes</taxon>
        <taxon>Exobasidiales</taxon>
        <taxon>Brachybasidiaceae</taxon>
        <taxon>Meira</taxon>
    </lineage>
</organism>
<dbReference type="InParanoid" id="A0A316V3H5"/>
<gene>
    <name evidence="3" type="ORF">FA14DRAFT_157938</name>
</gene>
<keyword evidence="2" id="KW-0732">Signal</keyword>
<protein>
    <submittedName>
        <fullName evidence="3">Uncharacterized protein</fullName>
    </submittedName>
</protein>
<dbReference type="Proteomes" id="UP000245771">
    <property type="component" value="Unassembled WGS sequence"/>
</dbReference>
<evidence type="ECO:0000256" key="2">
    <source>
        <dbReference type="SAM" id="SignalP"/>
    </source>
</evidence>
<feature type="region of interest" description="Disordered" evidence="1">
    <location>
        <begin position="164"/>
        <end position="207"/>
    </location>
</feature>
<dbReference type="GeneID" id="37019706"/>
<name>A0A316V3H5_9BASI</name>
<dbReference type="RefSeq" id="XP_025352304.1">
    <property type="nucleotide sequence ID" value="XM_025497925.1"/>
</dbReference>
<reference evidence="3 4" key="1">
    <citation type="journal article" date="2018" name="Mol. Biol. Evol.">
        <title>Broad Genomic Sampling Reveals a Smut Pathogenic Ancestry of the Fungal Clade Ustilaginomycotina.</title>
        <authorList>
            <person name="Kijpornyongpan T."/>
            <person name="Mondo S.J."/>
            <person name="Barry K."/>
            <person name="Sandor L."/>
            <person name="Lee J."/>
            <person name="Lipzen A."/>
            <person name="Pangilinan J."/>
            <person name="LaButti K."/>
            <person name="Hainaut M."/>
            <person name="Henrissat B."/>
            <person name="Grigoriev I.V."/>
            <person name="Spatafora J.W."/>
            <person name="Aime M.C."/>
        </authorList>
    </citation>
    <scope>NUCLEOTIDE SEQUENCE [LARGE SCALE GENOMIC DNA]</scope>
    <source>
        <strain evidence="3 4">MCA 3882</strain>
    </source>
</reference>
<evidence type="ECO:0000256" key="1">
    <source>
        <dbReference type="SAM" id="MobiDB-lite"/>
    </source>
</evidence>